<sequence>MTFGGIWYCIVVPVLLATLCGCVVTKDDRSSNESEKTPGNVTVDLRTSNPWSVSASVNVISTQNYLTGQKEKRCGITKYSLYEIYALRSPLSITGFQRFHRSHLSALAPLVLM</sequence>
<accession>A0A182TAM1</accession>
<reference evidence="2" key="2">
    <citation type="submission" date="2020-05" db="UniProtKB">
        <authorList>
            <consortium name="EnsemblMetazoa"/>
        </authorList>
    </citation>
    <scope>IDENTIFICATION</scope>
    <source>
        <strain evidence="2">maculatus3</strain>
    </source>
</reference>
<keyword evidence="1" id="KW-0472">Membrane</keyword>
<reference evidence="3" key="1">
    <citation type="submission" date="2013-09" db="EMBL/GenBank/DDBJ databases">
        <title>The Genome Sequence of Anopheles maculatus species B.</title>
        <authorList>
            <consortium name="The Broad Institute Genomics Platform"/>
            <person name="Neafsey D.E."/>
            <person name="Besansky N."/>
            <person name="Howell P."/>
            <person name="Walton C."/>
            <person name="Young S.K."/>
            <person name="Zeng Q."/>
            <person name="Gargeya S."/>
            <person name="Fitzgerald M."/>
            <person name="Haas B."/>
            <person name="Abouelleil A."/>
            <person name="Allen A.W."/>
            <person name="Alvarado L."/>
            <person name="Arachchi H.M."/>
            <person name="Berlin A.M."/>
            <person name="Chapman S.B."/>
            <person name="Gainer-Dewar J."/>
            <person name="Goldberg J."/>
            <person name="Griggs A."/>
            <person name="Gujja S."/>
            <person name="Hansen M."/>
            <person name="Howarth C."/>
            <person name="Imamovic A."/>
            <person name="Ireland A."/>
            <person name="Larimer J."/>
            <person name="McCowan C."/>
            <person name="Murphy C."/>
            <person name="Pearson M."/>
            <person name="Poon T.W."/>
            <person name="Priest M."/>
            <person name="Roberts A."/>
            <person name="Saif S."/>
            <person name="Shea T."/>
            <person name="Sisk P."/>
            <person name="Sykes S."/>
            <person name="Wortman J."/>
            <person name="Nusbaum C."/>
            <person name="Birren B."/>
        </authorList>
    </citation>
    <scope>NUCLEOTIDE SEQUENCE [LARGE SCALE GENOMIC DNA]</scope>
    <source>
        <strain evidence="3">maculatus3</strain>
    </source>
</reference>
<dbReference type="VEuPathDB" id="VectorBase:AMAM022986"/>
<evidence type="ECO:0000256" key="1">
    <source>
        <dbReference type="SAM" id="Phobius"/>
    </source>
</evidence>
<evidence type="ECO:0000313" key="2">
    <source>
        <dbReference type="EnsemblMetazoa" id="AMAM022986-PA"/>
    </source>
</evidence>
<proteinExistence type="predicted"/>
<evidence type="ECO:0000313" key="3">
    <source>
        <dbReference type="Proteomes" id="UP000075901"/>
    </source>
</evidence>
<dbReference type="Proteomes" id="UP000075901">
    <property type="component" value="Unassembled WGS sequence"/>
</dbReference>
<protein>
    <submittedName>
        <fullName evidence="2">Uncharacterized protein</fullName>
    </submittedName>
</protein>
<feature type="transmembrane region" description="Helical" evidence="1">
    <location>
        <begin position="6"/>
        <end position="24"/>
    </location>
</feature>
<organism evidence="2 3">
    <name type="scientific">Anopheles maculatus</name>
    <dbReference type="NCBI Taxonomy" id="74869"/>
    <lineage>
        <taxon>Eukaryota</taxon>
        <taxon>Metazoa</taxon>
        <taxon>Ecdysozoa</taxon>
        <taxon>Arthropoda</taxon>
        <taxon>Hexapoda</taxon>
        <taxon>Insecta</taxon>
        <taxon>Pterygota</taxon>
        <taxon>Neoptera</taxon>
        <taxon>Endopterygota</taxon>
        <taxon>Diptera</taxon>
        <taxon>Nematocera</taxon>
        <taxon>Culicoidea</taxon>
        <taxon>Culicidae</taxon>
        <taxon>Anophelinae</taxon>
        <taxon>Anopheles</taxon>
        <taxon>Anopheles maculatus group</taxon>
    </lineage>
</organism>
<dbReference type="AlphaFoldDB" id="A0A182TAM1"/>
<dbReference type="EnsemblMetazoa" id="AMAM022986-RA">
    <property type="protein sequence ID" value="AMAM022986-PA"/>
    <property type="gene ID" value="AMAM022986"/>
</dbReference>
<name>A0A182TAM1_9DIPT</name>
<keyword evidence="1" id="KW-0812">Transmembrane</keyword>
<keyword evidence="3" id="KW-1185">Reference proteome</keyword>
<keyword evidence="1" id="KW-1133">Transmembrane helix</keyword>